<organism evidence="2 3">
    <name type="scientific">Rhodococcus pyridinivorans AK37</name>
    <dbReference type="NCBI Taxonomy" id="1114960"/>
    <lineage>
        <taxon>Bacteria</taxon>
        <taxon>Bacillati</taxon>
        <taxon>Actinomycetota</taxon>
        <taxon>Actinomycetes</taxon>
        <taxon>Mycobacteriales</taxon>
        <taxon>Nocardiaceae</taxon>
        <taxon>Rhodococcus</taxon>
    </lineage>
</organism>
<dbReference type="Proteomes" id="UP000005064">
    <property type="component" value="Unassembled WGS sequence"/>
</dbReference>
<dbReference type="AlphaFoldDB" id="H0JR36"/>
<dbReference type="EMBL" id="AHBW01000038">
    <property type="protein sequence ID" value="EHK83819.1"/>
    <property type="molecule type" value="Genomic_DNA"/>
</dbReference>
<evidence type="ECO:0000313" key="2">
    <source>
        <dbReference type="EMBL" id="EHK83819.1"/>
    </source>
</evidence>
<accession>H0JR36</accession>
<name>H0JR36_9NOCA</name>
<reference evidence="2 3" key="1">
    <citation type="submission" date="2011-12" db="EMBL/GenBank/DDBJ databases">
        <authorList>
            <person name="Kriszt B."/>
            <person name="Tancsics A."/>
            <person name="Cserhati M."/>
            <person name="Toth A."/>
            <person name="Nagy I."/>
            <person name="Horvath B."/>
            <person name="Tamura T."/>
            <person name="Kukolya J."/>
            <person name="Szoboszlay S."/>
        </authorList>
    </citation>
    <scope>NUCLEOTIDE SEQUENCE [LARGE SCALE GENOMIC DNA]</scope>
    <source>
        <strain evidence="2 3">AK37</strain>
    </source>
</reference>
<sequence length="114" mass="12599">MLVPSGRSIVVAIAVFLLEDLEIRQRPVVLLDKCWGNGIYAILLSTNEHQAITSDGVVSAAVDQQHFRPTATEIESRQHAVVDGHFDTGSRHHHHPSPSIARRDCLPQNVTYPS</sequence>
<evidence type="ECO:0000256" key="1">
    <source>
        <dbReference type="SAM" id="MobiDB-lite"/>
    </source>
</evidence>
<comment type="caution">
    <text evidence="2">The sequence shown here is derived from an EMBL/GenBank/DDBJ whole genome shotgun (WGS) entry which is preliminary data.</text>
</comment>
<feature type="region of interest" description="Disordered" evidence="1">
    <location>
        <begin position="85"/>
        <end position="106"/>
    </location>
</feature>
<proteinExistence type="predicted"/>
<protein>
    <submittedName>
        <fullName evidence="2">Uncharacterized protein</fullName>
    </submittedName>
</protein>
<gene>
    <name evidence="2" type="ORF">AK37_10611</name>
</gene>
<evidence type="ECO:0000313" key="3">
    <source>
        <dbReference type="Proteomes" id="UP000005064"/>
    </source>
</evidence>